<gene>
    <name evidence="1" type="ORF">METZ01_LOCUS501072</name>
</gene>
<dbReference type="PROSITE" id="PS51257">
    <property type="entry name" value="PROKAR_LIPOPROTEIN"/>
    <property type="match status" value="1"/>
</dbReference>
<organism evidence="1">
    <name type="scientific">marine metagenome</name>
    <dbReference type="NCBI Taxonomy" id="408172"/>
    <lineage>
        <taxon>unclassified sequences</taxon>
        <taxon>metagenomes</taxon>
        <taxon>ecological metagenomes</taxon>
    </lineage>
</organism>
<dbReference type="AlphaFoldDB" id="A0A383DWK8"/>
<evidence type="ECO:0000313" key="1">
    <source>
        <dbReference type="EMBL" id="SVE48218.1"/>
    </source>
</evidence>
<name>A0A383DWK8_9ZZZZ</name>
<sequence>MRVLFVIALTVPLLSGCGFAITAGPPSGWQSADEARLQAMAESNQSSPCTREGENIRFLDTSGSRLLINADWAVGLLSAANAIGIMLGAGFASSVGEGVWTAIITNVVPAGVFMLSARSGERKILDCEEFHSKLGESLAPVR</sequence>
<proteinExistence type="predicted"/>
<dbReference type="EMBL" id="UINC01220346">
    <property type="protein sequence ID" value="SVE48218.1"/>
    <property type="molecule type" value="Genomic_DNA"/>
</dbReference>
<protein>
    <submittedName>
        <fullName evidence="1">Uncharacterized protein</fullName>
    </submittedName>
</protein>
<reference evidence="1" key="1">
    <citation type="submission" date="2018-05" db="EMBL/GenBank/DDBJ databases">
        <authorList>
            <person name="Lanie J.A."/>
            <person name="Ng W.-L."/>
            <person name="Kazmierczak K.M."/>
            <person name="Andrzejewski T.M."/>
            <person name="Davidsen T.M."/>
            <person name="Wayne K.J."/>
            <person name="Tettelin H."/>
            <person name="Glass J.I."/>
            <person name="Rusch D."/>
            <person name="Podicherti R."/>
            <person name="Tsui H.-C.T."/>
            <person name="Winkler M.E."/>
        </authorList>
    </citation>
    <scope>NUCLEOTIDE SEQUENCE</scope>
</reference>
<accession>A0A383DWK8</accession>